<evidence type="ECO:0000256" key="2">
    <source>
        <dbReference type="ARBA" id="ARBA00022980"/>
    </source>
</evidence>
<geneLocation type="nucleomorph" evidence="5"/>
<evidence type="ECO:0000256" key="4">
    <source>
        <dbReference type="RuleBase" id="RU004005"/>
    </source>
</evidence>
<dbReference type="NCBIfam" id="TIGR01038">
    <property type="entry name" value="uL22_arch_euk"/>
    <property type="match status" value="1"/>
</dbReference>
<dbReference type="InterPro" id="IPR036394">
    <property type="entry name" value="Ribosomal_uL22_sf"/>
</dbReference>
<evidence type="ECO:0000313" key="5">
    <source>
        <dbReference type="EMBL" id="AAK39769.1"/>
    </source>
</evidence>
<name>Q98S09_GUITH</name>
<dbReference type="GO" id="GO:0003735">
    <property type="term" value="F:structural constituent of ribosome"/>
    <property type="evidence" value="ECO:0007669"/>
    <property type="project" value="InterPro"/>
</dbReference>
<keyword evidence="3 4" id="KW-0687">Ribonucleoprotein</keyword>
<dbReference type="PIR" id="D90135">
    <property type="entry name" value="D90135"/>
</dbReference>
<proteinExistence type="inferred from homology"/>
<organism evidence="5 6">
    <name type="scientific">Guillardia theta</name>
    <name type="common">Cryptophyte</name>
    <name type="synonym">Cryptomonas phi</name>
    <dbReference type="NCBI Taxonomy" id="55529"/>
    <lineage>
        <taxon>Eukaryota</taxon>
        <taxon>Cryptophyceae</taxon>
        <taxon>Pyrenomonadales</taxon>
        <taxon>Geminigeraceae</taxon>
        <taxon>Guillardia</taxon>
    </lineage>
</organism>
<dbReference type="AlphaFoldDB" id="Q98S09"/>
<evidence type="ECO:0000256" key="3">
    <source>
        <dbReference type="ARBA" id="ARBA00023274"/>
    </source>
</evidence>
<dbReference type="Pfam" id="PF00237">
    <property type="entry name" value="Ribosomal_L22"/>
    <property type="match status" value="1"/>
</dbReference>
<dbReference type="GeneID" id="857242"/>
<keyword evidence="5" id="KW-0542">Nucleomorph</keyword>
<dbReference type="RefSeq" id="XP_001713460.1">
    <property type="nucleotide sequence ID" value="XM_001713408.1"/>
</dbReference>
<dbReference type="GO" id="GO:0002181">
    <property type="term" value="P:cytoplasmic translation"/>
    <property type="evidence" value="ECO:0007669"/>
    <property type="project" value="TreeGrafter"/>
</dbReference>
<keyword evidence="2 4" id="KW-0689">Ribosomal protein</keyword>
<accession>Q98S09</accession>
<evidence type="ECO:0000313" key="6">
    <source>
        <dbReference type="Proteomes" id="UP000242167"/>
    </source>
</evidence>
<dbReference type="InterPro" id="IPR018260">
    <property type="entry name" value="Ribosomal_uL22_CS"/>
</dbReference>
<gene>
    <name evidence="5" type="primary">rpl17</name>
</gene>
<dbReference type="EMBL" id="AF083031">
    <property type="protein sequence ID" value="AAK39769.1"/>
    <property type="molecule type" value="Genomic_DNA"/>
</dbReference>
<dbReference type="InterPro" id="IPR005721">
    <property type="entry name" value="Ribosomal_uL22_euk/arc"/>
</dbReference>
<dbReference type="PROSITE" id="PS00464">
    <property type="entry name" value="RIBOSOMAL_L22"/>
    <property type="match status" value="1"/>
</dbReference>
<dbReference type="GO" id="GO:0022625">
    <property type="term" value="C:cytosolic large ribosomal subunit"/>
    <property type="evidence" value="ECO:0007669"/>
    <property type="project" value="TreeGrafter"/>
</dbReference>
<dbReference type="InterPro" id="IPR001063">
    <property type="entry name" value="Ribosomal_uL22"/>
</dbReference>
<evidence type="ECO:0000256" key="1">
    <source>
        <dbReference type="ARBA" id="ARBA00009451"/>
    </source>
</evidence>
<sequence length="153" mass="17666">MKNYKNEISCMLKNQKVHLKNTREVGCCIIGMTLGRAENFLKNVILKKEIVPFKVYRYGIGRKSQVNQSKNISGRWPKKSAKIILSLIKNLNSIVSKNKSEDNPFYIKNININQAVRGRRRTFRAHGRVNSFESNPCHIRISLTNNSTNIPKY</sequence>
<dbReference type="CDD" id="cd00336">
    <property type="entry name" value="Ribosomal_L22"/>
    <property type="match status" value="1"/>
</dbReference>
<dbReference type="PANTHER" id="PTHR11593:SF10">
    <property type="entry name" value="60S RIBOSOMAL PROTEIN L17"/>
    <property type="match status" value="1"/>
</dbReference>
<reference evidence="5 6" key="1">
    <citation type="journal article" date="2001" name="Nature">
        <title>The highly reduced genome of an enslaved algal nucleus.</title>
        <authorList>
            <person name="Douglas S."/>
            <person name="Zauner S."/>
            <person name="Fraunholz M."/>
            <person name="Beaton M."/>
            <person name="Penny S."/>
            <person name="Deng L."/>
            <person name="Wu X."/>
            <person name="Reith M."/>
            <person name="Cavalier-Smith T."/>
            <person name="Maier U."/>
        </authorList>
    </citation>
    <scope>NUCLEOTIDE SEQUENCE [LARGE SCALE GENOMIC DNA]</scope>
</reference>
<comment type="similarity">
    <text evidence="1 4">Belongs to the universal ribosomal protein uL22 family.</text>
</comment>
<protein>
    <submittedName>
        <fullName evidence="5">60S ribosomal protein L17</fullName>
    </submittedName>
</protein>
<dbReference type="SUPFAM" id="SSF54843">
    <property type="entry name" value="Ribosomal protein L22"/>
    <property type="match status" value="1"/>
</dbReference>
<dbReference type="PANTHER" id="PTHR11593">
    <property type="entry name" value="60S RIBOSOMAL PROTEIN L17"/>
    <property type="match status" value="1"/>
</dbReference>
<dbReference type="Proteomes" id="UP000242167">
    <property type="component" value="Nucleomorph 3"/>
</dbReference>
<dbReference type="Gene3D" id="3.90.470.10">
    <property type="entry name" value="Ribosomal protein L22/L17"/>
    <property type="match status" value="1"/>
</dbReference>